<reference evidence="2 3" key="1">
    <citation type="submission" date="2019-08" db="EMBL/GenBank/DDBJ databases">
        <title>Deep-cultivation of Planctomycetes and their phenomic and genomic characterization uncovers novel biology.</title>
        <authorList>
            <person name="Wiegand S."/>
            <person name="Jogler M."/>
            <person name="Boedeker C."/>
            <person name="Pinto D."/>
            <person name="Vollmers J."/>
            <person name="Rivas-Marin E."/>
            <person name="Kohn T."/>
            <person name="Peeters S.H."/>
            <person name="Heuer A."/>
            <person name="Rast P."/>
            <person name="Oberbeckmann S."/>
            <person name="Bunk B."/>
            <person name="Jeske O."/>
            <person name="Meyerdierks A."/>
            <person name="Storesund J.E."/>
            <person name="Kallscheuer N."/>
            <person name="Luecker S."/>
            <person name="Lage O.M."/>
            <person name="Pohl T."/>
            <person name="Merkel B.J."/>
            <person name="Hornburger P."/>
            <person name="Mueller R.-W."/>
            <person name="Bruemmer F."/>
            <person name="Labrenz M."/>
            <person name="Spormann A.M."/>
            <person name="Op den Camp H."/>
            <person name="Overmann J."/>
            <person name="Amann R."/>
            <person name="Jetten M.S.M."/>
            <person name="Mascher T."/>
            <person name="Medema M.H."/>
            <person name="Devos D.P."/>
            <person name="Kaster A.-K."/>
            <person name="Ovreas L."/>
            <person name="Rohde M."/>
            <person name="Galperin M.Y."/>
            <person name="Jogler C."/>
        </authorList>
    </citation>
    <scope>NUCLEOTIDE SEQUENCE [LARGE SCALE GENOMIC DNA]</scope>
    <source>
        <strain evidence="2 3">Pr1d</strain>
    </source>
</reference>
<dbReference type="SUPFAM" id="SSF51658">
    <property type="entry name" value="Xylose isomerase-like"/>
    <property type="match status" value="1"/>
</dbReference>
<keyword evidence="3" id="KW-1185">Reference proteome</keyword>
<dbReference type="AlphaFoldDB" id="A0A5B9QQP1"/>
<name>A0A5B9QQP1_9BACT</name>
<dbReference type="RefSeq" id="WP_148074649.1">
    <property type="nucleotide sequence ID" value="NZ_CP042913.1"/>
</dbReference>
<dbReference type="Proteomes" id="UP000323917">
    <property type="component" value="Chromosome"/>
</dbReference>
<dbReference type="InterPro" id="IPR050312">
    <property type="entry name" value="IolE/XylAMocC-like"/>
</dbReference>
<dbReference type="InterPro" id="IPR036237">
    <property type="entry name" value="Xyl_isomerase-like_sf"/>
</dbReference>
<dbReference type="Pfam" id="PF01261">
    <property type="entry name" value="AP_endonuc_2"/>
    <property type="match status" value="1"/>
</dbReference>
<proteinExistence type="predicted"/>
<dbReference type="EMBL" id="CP042913">
    <property type="protein sequence ID" value="QEG36283.1"/>
    <property type="molecule type" value="Genomic_DNA"/>
</dbReference>
<dbReference type="Gene3D" id="3.20.20.150">
    <property type="entry name" value="Divalent-metal-dependent TIM barrel enzymes"/>
    <property type="match status" value="1"/>
</dbReference>
<evidence type="ECO:0000313" key="2">
    <source>
        <dbReference type="EMBL" id="QEG36283.1"/>
    </source>
</evidence>
<sequence>MGSQEAKWPLGIFVSVDRGLGIEVDLAHELGVTTVHLHVPSRELRSPIAANKLAKKMDNLRLQITVVFAGFDGEDYKNISTVQRTIGLVPESTRPDRMDELKEIIDYTSCLNVGATGLHIGVIPKDSSDITFGKVVESTSEVCEYAAQQGVNIHLETGQESSDDLLNFLKAVNQSNLYVNFDPANMILYGSGEPIPALKMIGPYVRSVHIKDALWSAHPGITWGLEVPLGEGALNIAEYLRTLDAIGYFGPLTIEREIPHDPVRQKAELSDAIKILDRFKQGT</sequence>
<gene>
    <name evidence="2" type="ORF">Pr1d_35950</name>
</gene>
<organism evidence="2 3">
    <name type="scientific">Bythopirellula goksoeyrii</name>
    <dbReference type="NCBI Taxonomy" id="1400387"/>
    <lineage>
        <taxon>Bacteria</taxon>
        <taxon>Pseudomonadati</taxon>
        <taxon>Planctomycetota</taxon>
        <taxon>Planctomycetia</taxon>
        <taxon>Pirellulales</taxon>
        <taxon>Lacipirellulaceae</taxon>
        <taxon>Bythopirellula</taxon>
    </lineage>
</organism>
<dbReference type="InterPro" id="IPR013022">
    <property type="entry name" value="Xyl_isomerase-like_TIM-brl"/>
</dbReference>
<accession>A0A5B9QQP1</accession>
<evidence type="ECO:0000313" key="3">
    <source>
        <dbReference type="Proteomes" id="UP000323917"/>
    </source>
</evidence>
<protein>
    <submittedName>
        <fullName evidence="2">Fructoselysine 3-epimerase</fullName>
    </submittedName>
</protein>
<dbReference type="KEGG" id="bgok:Pr1d_35950"/>
<dbReference type="OrthoDB" id="3185623at2"/>
<dbReference type="PANTHER" id="PTHR12110">
    <property type="entry name" value="HYDROXYPYRUVATE ISOMERASE"/>
    <property type="match status" value="1"/>
</dbReference>
<evidence type="ECO:0000259" key="1">
    <source>
        <dbReference type="Pfam" id="PF01261"/>
    </source>
</evidence>
<feature type="domain" description="Xylose isomerase-like TIM barrel" evidence="1">
    <location>
        <begin position="24"/>
        <end position="268"/>
    </location>
</feature>